<gene>
    <name evidence="7" type="primary">LOC106164582</name>
</gene>
<dbReference type="InterPro" id="IPR050216">
    <property type="entry name" value="LRR_domain-containing"/>
</dbReference>
<evidence type="ECO:0000313" key="7">
    <source>
        <dbReference type="RefSeq" id="XP_023930624.1"/>
    </source>
</evidence>
<dbReference type="RefSeq" id="XP_023930624.1">
    <property type="nucleotide sequence ID" value="XM_024074856.1"/>
</dbReference>
<dbReference type="Gene3D" id="3.40.50.300">
    <property type="entry name" value="P-loop containing nucleotide triphosphate hydrolases"/>
    <property type="match status" value="1"/>
</dbReference>
<dbReference type="Pfam" id="PF08477">
    <property type="entry name" value="Roc"/>
    <property type="match status" value="1"/>
</dbReference>
<evidence type="ECO:0000256" key="3">
    <source>
        <dbReference type="ARBA" id="ARBA00022741"/>
    </source>
</evidence>
<dbReference type="PRINTS" id="PR00019">
    <property type="entry name" value="LEURICHRPT"/>
</dbReference>
<dbReference type="InterPro" id="IPR001315">
    <property type="entry name" value="CARD"/>
</dbReference>
<dbReference type="Pfam" id="PF00619">
    <property type="entry name" value="CARD"/>
    <property type="match status" value="1"/>
</dbReference>
<dbReference type="Gene3D" id="3.80.10.10">
    <property type="entry name" value="Ribonuclease Inhibitor"/>
    <property type="match status" value="2"/>
</dbReference>
<dbReference type="PROSITE" id="PS50209">
    <property type="entry name" value="CARD"/>
    <property type="match status" value="1"/>
</dbReference>
<evidence type="ECO:0000256" key="1">
    <source>
        <dbReference type="ARBA" id="ARBA00022614"/>
    </source>
</evidence>
<evidence type="ECO:0000259" key="4">
    <source>
        <dbReference type="PROSITE" id="PS50209"/>
    </source>
</evidence>
<evidence type="ECO:0000259" key="5">
    <source>
        <dbReference type="PROSITE" id="PS51424"/>
    </source>
</evidence>
<dbReference type="InterPro" id="IPR001611">
    <property type="entry name" value="Leu-rich_rpt"/>
</dbReference>
<dbReference type="STRING" id="7574.A0A2R2MK70"/>
<dbReference type="KEGG" id="lak:106164582"/>
<dbReference type="GO" id="GO:0000166">
    <property type="term" value="F:nucleotide binding"/>
    <property type="evidence" value="ECO:0007669"/>
    <property type="project" value="UniProtKB-KW"/>
</dbReference>
<dbReference type="PANTHER" id="PTHR48051">
    <property type="match status" value="1"/>
</dbReference>
<dbReference type="Gene3D" id="1.10.533.10">
    <property type="entry name" value="Death Domain, Fas"/>
    <property type="match status" value="1"/>
</dbReference>
<dbReference type="SUPFAM" id="SSF47986">
    <property type="entry name" value="DEATH domain"/>
    <property type="match status" value="1"/>
</dbReference>
<dbReference type="PANTHER" id="PTHR48051:SF1">
    <property type="entry name" value="RAS SUPPRESSOR PROTEIN 1"/>
    <property type="match status" value="1"/>
</dbReference>
<dbReference type="Pfam" id="PF13855">
    <property type="entry name" value="LRR_8"/>
    <property type="match status" value="2"/>
</dbReference>
<dbReference type="SUPFAM" id="SSF52540">
    <property type="entry name" value="P-loop containing nucleoside triphosphate hydrolases"/>
    <property type="match status" value="1"/>
</dbReference>
<dbReference type="InParanoid" id="A0A2R2MK70"/>
<keyword evidence="6" id="KW-1185">Reference proteome</keyword>
<feature type="domain" description="Roc" evidence="5">
    <location>
        <begin position="341"/>
        <end position="572"/>
    </location>
</feature>
<proteinExistence type="predicted"/>
<dbReference type="Pfam" id="PF25497">
    <property type="entry name" value="COR-B"/>
    <property type="match status" value="1"/>
</dbReference>
<protein>
    <submittedName>
        <fullName evidence="7">Malignant fibrous histiocytoma-amplified sequence 1</fullName>
    </submittedName>
</protein>
<reference evidence="7" key="1">
    <citation type="submission" date="2025-08" db="UniProtKB">
        <authorList>
            <consortium name="RefSeq"/>
        </authorList>
    </citation>
    <scope>IDENTIFICATION</scope>
    <source>
        <tissue evidence="7">Gonads</tissue>
    </source>
</reference>
<dbReference type="GO" id="GO:0009966">
    <property type="term" value="P:regulation of signal transduction"/>
    <property type="evidence" value="ECO:0007669"/>
    <property type="project" value="UniProtKB-ARBA"/>
</dbReference>
<dbReference type="InterPro" id="IPR020859">
    <property type="entry name" value="ROC"/>
</dbReference>
<dbReference type="OrthoDB" id="676979at2759"/>
<keyword evidence="2" id="KW-0677">Repeat</keyword>
<dbReference type="InterPro" id="IPR027417">
    <property type="entry name" value="P-loop_NTPase"/>
</dbReference>
<keyword evidence="1" id="KW-0433">Leucine-rich repeat</keyword>
<dbReference type="InterPro" id="IPR003591">
    <property type="entry name" value="Leu-rich_rpt_typical-subtyp"/>
</dbReference>
<evidence type="ECO:0000313" key="6">
    <source>
        <dbReference type="Proteomes" id="UP000085678"/>
    </source>
</evidence>
<dbReference type="SUPFAM" id="SSF52058">
    <property type="entry name" value="L domain-like"/>
    <property type="match status" value="1"/>
</dbReference>
<keyword evidence="3" id="KW-0547">Nucleotide-binding</keyword>
<dbReference type="InterPro" id="IPR032675">
    <property type="entry name" value="LRR_dom_sf"/>
</dbReference>
<dbReference type="GeneID" id="106164582"/>
<dbReference type="InterPro" id="IPR011029">
    <property type="entry name" value="DEATH-like_dom_sf"/>
</dbReference>
<dbReference type="InterPro" id="IPR057263">
    <property type="entry name" value="COR-B"/>
</dbReference>
<dbReference type="PROSITE" id="PS51424">
    <property type="entry name" value="ROC"/>
    <property type="match status" value="1"/>
</dbReference>
<evidence type="ECO:0000256" key="2">
    <source>
        <dbReference type="ARBA" id="ARBA00022737"/>
    </source>
</evidence>
<organism evidence="6 7">
    <name type="scientific">Lingula anatina</name>
    <name type="common">Brachiopod</name>
    <name type="synonym">Lingula unguis</name>
    <dbReference type="NCBI Taxonomy" id="7574"/>
    <lineage>
        <taxon>Eukaryota</taxon>
        <taxon>Metazoa</taxon>
        <taxon>Spiralia</taxon>
        <taxon>Lophotrochozoa</taxon>
        <taxon>Brachiopoda</taxon>
        <taxon>Linguliformea</taxon>
        <taxon>Lingulata</taxon>
        <taxon>Lingulida</taxon>
        <taxon>Linguloidea</taxon>
        <taxon>Lingulidae</taxon>
        <taxon>Lingula</taxon>
    </lineage>
</organism>
<dbReference type="PROSITE" id="PS51450">
    <property type="entry name" value="LRR"/>
    <property type="match status" value="5"/>
</dbReference>
<sequence length="1047" mass="119512">MAYIQVAHKQRLDLLHRLQLLPQSKTPDTVLKWTQLDIDNAYLYNLPESIDRCTNVQQIYAYNNRLSSLPQSISNLPHLTVLILSCNAFTTFPITLCDLTNLEELDLDNNQLSDIPVDITRLKVLRVFSLSNNVFTAFPIALCGLTNLKELYLSQNKISGIPVDITRLKVLRIFSLFYSVPQSISNLTHLTVLKLSRNAFATFPIALCSLTNLIELVLSGNLLSDIPVDISRLKVLRIFKLHNNAFTTFPTALCGLTNLEKLDLSYNQLSDIPVDITMLTKLERLHLSGNKITHLPHQIKNMESLIRLDVDRNPLVQPPKDTAKRGLGAIKRYFEALTDTKAIQSSRIQVNLLGETEAGKTSISGTLQNGKSTLTKTADRTRVVEQGLWEAHEDETDQNIGFNINDFGGHDIYKIGHPIFISKLGLVFITFDLSKYDPEDKAHYQLYIGHWIDKVQAQMPGIQLALIGTHIDEVMIQHVENKCFAINKQHEDHLNKKKQWYQVQKKSIEKRIRETPKIQASLHQAYQSKSDKLQTLYDQMKPIHKDIFRVSSKTCEGVKVLQDYLISFSRRNAEVLPGMWVEAAKNICTKKIEGSENTLGWEMIKGLILQNAPTSWKEKNSKEETDRMICDILSFLAHRGDIIWFDRCPSLMKVVFHKQEVLVNVLKAVLSHDQDAISEKLQKSMKITGTKASTIHEDIFTRGIISKEAMGCLCEPFKLSSTEVDVMIEMMQTLELCYQVQDHEYLPSNTSFHFPWLLTEERQPELDTKWPSKVPPDTTQLTLQVLFPYKCPDGLYEKFSVRQHKYLGLMKTKRMDWKDGVYAEVKKCKMQLTRGAHQSNPDAVSQDPDWFISIAVRGSKLSDMWGVLAQSHHDLMNIIEEDWPGLPYDKYLMCPHCVSENSEHPYHFPGEILDLTLRAASKLRQVTCVNTGVSIPADLVYPPHLAMSWQEVLQIEKPRLCEKITEPCLKDMLNKFLEEGIITLREDEMVRAEPPQHHDQTSTTTVVCPEKTAVFLDILKTRGDEAFDLLRKCLTENGQSDLASLLR</sequence>
<dbReference type="CDD" id="cd01671">
    <property type="entry name" value="CARD"/>
    <property type="match status" value="1"/>
</dbReference>
<feature type="domain" description="CARD" evidence="4">
    <location>
        <begin position="945"/>
        <end position="1047"/>
    </location>
</feature>
<dbReference type="AlphaFoldDB" id="A0A2R2MK70"/>
<accession>A0A2R2MK70</accession>
<dbReference type="Proteomes" id="UP000085678">
    <property type="component" value="Unplaced"/>
</dbReference>
<dbReference type="SMART" id="SM00365">
    <property type="entry name" value="LRR_SD22"/>
    <property type="match status" value="5"/>
</dbReference>
<name>A0A2R2MK70_LINAN</name>
<dbReference type="SMART" id="SM00369">
    <property type="entry name" value="LRR_TYP"/>
    <property type="match status" value="7"/>
</dbReference>
<dbReference type="GO" id="GO:0042981">
    <property type="term" value="P:regulation of apoptotic process"/>
    <property type="evidence" value="ECO:0007669"/>
    <property type="project" value="InterPro"/>
</dbReference>
<dbReference type="GO" id="GO:0005737">
    <property type="term" value="C:cytoplasm"/>
    <property type="evidence" value="ECO:0007669"/>
    <property type="project" value="TreeGrafter"/>
</dbReference>
<dbReference type="SMART" id="SM00364">
    <property type="entry name" value="LRR_BAC"/>
    <property type="match status" value="5"/>
</dbReference>